<dbReference type="GO" id="GO:0051606">
    <property type="term" value="P:detection of stimulus"/>
    <property type="evidence" value="ECO:0007669"/>
    <property type="project" value="UniProtKB-ARBA"/>
</dbReference>
<keyword evidence="19" id="KW-0325">Glycoprotein</keyword>
<protein>
    <recommendedName>
        <fullName evidence="4">non-specific serine/threonine protein kinase</fullName>
        <ecNumber evidence="4">2.7.11.1</ecNumber>
    </recommendedName>
</protein>
<keyword evidence="13 22" id="KW-0547">Nucleotide-binding</keyword>
<evidence type="ECO:0000256" key="6">
    <source>
        <dbReference type="ARBA" id="ARBA00022527"/>
    </source>
</evidence>
<dbReference type="FunFam" id="3.30.200.20:FF:000432">
    <property type="entry name" value="LRR receptor-like serine/threonine-protein kinase EFR"/>
    <property type="match status" value="1"/>
</dbReference>
<evidence type="ECO:0000256" key="13">
    <source>
        <dbReference type="ARBA" id="ARBA00022741"/>
    </source>
</evidence>
<comment type="catalytic activity">
    <reaction evidence="20">
        <text>L-threonyl-[protein] + ATP = O-phospho-L-threonyl-[protein] + ADP + H(+)</text>
        <dbReference type="Rhea" id="RHEA:46608"/>
        <dbReference type="Rhea" id="RHEA-COMP:11060"/>
        <dbReference type="Rhea" id="RHEA-COMP:11605"/>
        <dbReference type="ChEBI" id="CHEBI:15378"/>
        <dbReference type="ChEBI" id="CHEBI:30013"/>
        <dbReference type="ChEBI" id="CHEBI:30616"/>
        <dbReference type="ChEBI" id="CHEBI:61977"/>
        <dbReference type="ChEBI" id="CHEBI:456216"/>
        <dbReference type="EC" id="2.7.11.1"/>
    </reaction>
</comment>
<dbReference type="SUPFAM" id="SSF52058">
    <property type="entry name" value="L domain-like"/>
    <property type="match status" value="3"/>
</dbReference>
<evidence type="ECO:0000256" key="17">
    <source>
        <dbReference type="ARBA" id="ARBA00023136"/>
    </source>
</evidence>
<dbReference type="FunFam" id="3.80.10.10:FF:000470">
    <property type="entry name" value="LRR receptor-like serine/threonine-protein kinase RPK2"/>
    <property type="match status" value="1"/>
</dbReference>
<dbReference type="Pfam" id="PF00069">
    <property type="entry name" value="Pkinase"/>
    <property type="match status" value="1"/>
</dbReference>
<evidence type="ECO:0000256" key="22">
    <source>
        <dbReference type="PROSITE-ProRule" id="PRU10141"/>
    </source>
</evidence>
<dbReference type="PROSITE" id="PS00107">
    <property type="entry name" value="PROTEIN_KINASE_ATP"/>
    <property type="match status" value="1"/>
</dbReference>
<evidence type="ECO:0000256" key="9">
    <source>
        <dbReference type="ARBA" id="ARBA00022679"/>
    </source>
</evidence>
<evidence type="ECO:0000256" key="18">
    <source>
        <dbReference type="ARBA" id="ARBA00023170"/>
    </source>
</evidence>
<evidence type="ECO:0000256" key="15">
    <source>
        <dbReference type="ARBA" id="ARBA00022840"/>
    </source>
</evidence>
<keyword evidence="9" id="KW-0808">Transferase</keyword>
<dbReference type="FunFam" id="3.80.10.10:FF:000288">
    <property type="entry name" value="LRR receptor-like serine/threonine-protein kinase EFR"/>
    <property type="match status" value="1"/>
</dbReference>
<feature type="domain" description="Protein kinase" evidence="24">
    <location>
        <begin position="758"/>
        <end position="1066"/>
    </location>
</feature>
<evidence type="ECO:0000256" key="3">
    <source>
        <dbReference type="ARBA" id="ARBA00009592"/>
    </source>
</evidence>
<dbReference type="SMART" id="SM00369">
    <property type="entry name" value="LRR_TYP"/>
    <property type="match status" value="8"/>
</dbReference>
<keyword evidence="10 23" id="KW-0812">Transmembrane</keyword>
<comment type="similarity">
    <text evidence="3">Belongs to the RLP family.</text>
</comment>
<keyword evidence="5" id="KW-1003">Cell membrane</keyword>
<dbReference type="EC" id="2.7.11.1" evidence="4"/>
<dbReference type="GO" id="GO:0005886">
    <property type="term" value="C:plasma membrane"/>
    <property type="evidence" value="ECO:0007669"/>
    <property type="project" value="UniProtKB-SubCell"/>
</dbReference>
<organism evidence="25 26">
    <name type="scientific">Parasponia andersonii</name>
    <name type="common">Sponia andersonii</name>
    <dbReference type="NCBI Taxonomy" id="3476"/>
    <lineage>
        <taxon>Eukaryota</taxon>
        <taxon>Viridiplantae</taxon>
        <taxon>Streptophyta</taxon>
        <taxon>Embryophyta</taxon>
        <taxon>Tracheophyta</taxon>
        <taxon>Spermatophyta</taxon>
        <taxon>Magnoliopsida</taxon>
        <taxon>eudicotyledons</taxon>
        <taxon>Gunneridae</taxon>
        <taxon>Pentapetalae</taxon>
        <taxon>rosids</taxon>
        <taxon>fabids</taxon>
        <taxon>Rosales</taxon>
        <taxon>Cannabaceae</taxon>
        <taxon>Parasponia</taxon>
    </lineage>
</organism>
<dbReference type="FunFam" id="1.10.510.10:FF:000358">
    <property type="entry name" value="Putative leucine-rich repeat receptor-like serine/threonine-protein kinase"/>
    <property type="match status" value="1"/>
</dbReference>
<evidence type="ECO:0000256" key="4">
    <source>
        <dbReference type="ARBA" id="ARBA00012513"/>
    </source>
</evidence>
<gene>
    <name evidence="25" type="ORF">PanWU01x14_031000</name>
</gene>
<comment type="subcellular location">
    <subcellularLocation>
        <location evidence="1">Cell membrane</location>
        <topology evidence="1">Single-pass type I membrane protein</topology>
    </subcellularLocation>
</comment>
<dbReference type="Pfam" id="PF08263">
    <property type="entry name" value="LRRNT_2"/>
    <property type="match status" value="1"/>
</dbReference>
<keyword evidence="16 23" id="KW-1133">Transmembrane helix</keyword>
<keyword evidence="17 23" id="KW-0472">Membrane</keyword>
<evidence type="ECO:0000256" key="16">
    <source>
        <dbReference type="ARBA" id="ARBA00022989"/>
    </source>
</evidence>
<evidence type="ECO:0000313" key="25">
    <source>
        <dbReference type="EMBL" id="PON77091.1"/>
    </source>
</evidence>
<keyword evidence="26" id="KW-1185">Reference proteome</keyword>
<comment type="catalytic activity">
    <reaction evidence="21">
        <text>L-seryl-[protein] + ATP = O-phospho-L-seryl-[protein] + ADP + H(+)</text>
        <dbReference type="Rhea" id="RHEA:17989"/>
        <dbReference type="Rhea" id="RHEA-COMP:9863"/>
        <dbReference type="Rhea" id="RHEA-COMP:11604"/>
        <dbReference type="ChEBI" id="CHEBI:15378"/>
        <dbReference type="ChEBI" id="CHEBI:29999"/>
        <dbReference type="ChEBI" id="CHEBI:30616"/>
        <dbReference type="ChEBI" id="CHEBI:83421"/>
        <dbReference type="ChEBI" id="CHEBI:456216"/>
        <dbReference type="EC" id="2.7.11.1"/>
    </reaction>
</comment>
<dbReference type="PANTHER" id="PTHR48053">
    <property type="entry name" value="LEUCINE RICH REPEAT FAMILY PROTEIN, EXPRESSED"/>
    <property type="match status" value="1"/>
</dbReference>
<dbReference type="PANTHER" id="PTHR48053:SF136">
    <property type="entry name" value="PROTEIN KINASE, PLANT-TYPE, PUTATIVE-RELATED"/>
    <property type="match status" value="1"/>
</dbReference>
<keyword evidence="14 25" id="KW-0418">Kinase</keyword>
<feature type="transmembrane region" description="Helical" evidence="23">
    <location>
        <begin position="696"/>
        <end position="718"/>
    </location>
</feature>
<evidence type="ECO:0000313" key="26">
    <source>
        <dbReference type="Proteomes" id="UP000237105"/>
    </source>
</evidence>
<dbReference type="Proteomes" id="UP000237105">
    <property type="component" value="Unassembled WGS sequence"/>
</dbReference>
<dbReference type="InterPro" id="IPR008271">
    <property type="entry name" value="Ser/Thr_kinase_AS"/>
</dbReference>
<evidence type="ECO:0000256" key="21">
    <source>
        <dbReference type="ARBA" id="ARBA00048679"/>
    </source>
</evidence>
<dbReference type="InterPro" id="IPR013210">
    <property type="entry name" value="LRR_N_plant-typ"/>
</dbReference>
<dbReference type="GO" id="GO:0004674">
    <property type="term" value="F:protein serine/threonine kinase activity"/>
    <property type="evidence" value="ECO:0007669"/>
    <property type="project" value="UniProtKB-KW"/>
</dbReference>
<dbReference type="InterPro" id="IPR000719">
    <property type="entry name" value="Prot_kinase_dom"/>
</dbReference>
<dbReference type="AlphaFoldDB" id="A0A2P5DUY2"/>
<evidence type="ECO:0000256" key="23">
    <source>
        <dbReference type="SAM" id="Phobius"/>
    </source>
</evidence>
<dbReference type="InterPro" id="IPR032675">
    <property type="entry name" value="LRR_dom_sf"/>
</dbReference>
<evidence type="ECO:0000259" key="24">
    <source>
        <dbReference type="PROSITE" id="PS50011"/>
    </source>
</evidence>
<proteinExistence type="inferred from homology"/>
<dbReference type="PROSITE" id="PS00108">
    <property type="entry name" value="PROTEIN_KINASE_ST"/>
    <property type="match status" value="1"/>
</dbReference>
<dbReference type="Pfam" id="PF00560">
    <property type="entry name" value="LRR_1"/>
    <property type="match status" value="7"/>
</dbReference>
<evidence type="ECO:0000256" key="7">
    <source>
        <dbReference type="ARBA" id="ARBA00022553"/>
    </source>
</evidence>
<dbReference type="Gene3D" id="3.80.10.10">
    <property type="entry name" value="Ribonuclease Inhibitor"/>
    <property type="match status" value="4"/>
</dbReference>
<keyword evidence="11" id="KW-0732">Signal</keyword>
<dbReference type="InterPro" id="IPR001611">
    <property type="entry name" value="Leu-rich_rpt"/>
</dbReference>
<evidence type="ECO:0000256" key="10">
    <source>
        <dbReference type="ARBA" id="ARBA00022692"/>
    </source>
</evidence>
<keyword evidence="18" id="KW-0675">Receptor</keyword>
<name>A0A2P5DUY2_PARAD</name>
<evidence type="ECO:0000256" key="11">
    <source>
        <dbReference type="ARBA" id="ARBA00022729"/>
    </source>
</evidence>
<dbReference type="Gene3D" id="3.30.200.20">
    <property type="entry name" value="Phosphorylase Kinase, domain 1"/>
    <property type="match status" value="1"/>
</dbReference>
<evidence type="ECO:0000256" key="12">
    <source>
        <dbReference type="ARBA" id="ARBA00022737"/>
    </source>
</evidence>
<dbReference type="InterPro" id="IPR003591">
    <property type="entry name" value="Leu-rich_rpt_typical-subtyp"/>
</dbReference>
<keyword evidence="12" id="KW-0677">Repeat</keyword>
<reference evidence="26" key="1">
    <citation type="submission" date="2016-06" db="EMBL/GenBank/DDBJ databases">
        <title>Parallel loss of symbiosis genes in relatives of nitrogen-fixing non-legume Parasponia.</title>
        <authorList>
            <person name="Van Velzen R."/>
            <person name="Holmer R."/>
            <person name="Bu F."/>
            <person name="Rutten L."/>
            <person name="Van Zeijl A."/>
            <person name="Liu W."/>
            <person name="Santuari L."/>
            <person name="Cao Q."/>
            <person name="Sharma T."/>
            <person name="Shen D."/>
            <person name="Roswanjaya Y."/>
            <person name="Wardhani T."/>
            <person name="Kalhor M.S."/>
            <person name="Jansen J."/>
            <person name="Van den Hoogen J."/>
            <person name="Gungor B."/>
            <person name="Hartog M."/>
            <person name="Hontelez J."/>
            <person name="Verver J."/>
            <person name="Yang W.-C."/>
            <person name="Schijlen E."/>
            <person name="Repin R."/>
            <person name="Schilthuizen M."/>
            <person name="Schranz E."/>
            <person name="Heidstra R."/>
            <person name="Miyata K."/>
            <person name="Fedorova E."/>
            <person name="Kohlen W."/>
            <person name="Bisseling T."/>
            <person name="Smit S."/>
            <person name="Geurts R."/>
        </authorList>
    </citation>
    <scope>NUCLEOTIDE SEQUENCE [LARGE SCALE GENOMIC DNA]</scope>
    <source>
        <strain evidence="26">cv. WU1-14</strain>
    </source>
</reference>
<evidence type="ECO:0000256" key="19">
    <source>
        <dbReference type="ARBA" id="ARBA00023180"/>
    </source>
</evidence>
<dbReference type="InterPro" id="IPR017441">
    <property type="entry name" value="Protein_kinase_ATP_BS"/>
</dbReference>
<comment type="similarity">
    <text evidence="2">Belongs to the protein kinase superfamily. Ser/Thr protein kinase family.</text>
</comment>
<evidence type="ECO:0000256" key="5">
    <source>
        <dbReference type="ARBA" id="ARBA00022475"/>
    </source>
</evidence>
<dbReference type="SUPFAM" id="SSF56112">
    <property type="entry name" value="Protein kinase-like (PK-like)"/>
    <property type="match status" value="1"/>
</dbReference>
<evidence type="ECO:0000256" key="20">
    <source>
        <dbReference type="ARBA" id="ARBA00047899"/>
    </source>
</evidence>
<comment type="caution">
    <text evidence="25">The sequence shown here is derived from an EMBL/GenBank/DDBJ whole genome shotgun (WGS) entry which is preliminary data.</text>
</comment>
<sequence>MGFHSHDLLLQISALTILIPFLISMFPGVEPATLTISTDREALISFKSTLSFDPPNNNPLSTWDQTSSSSSPCNWTGVVCNQLGQRVVGLDLSGLGLSGPINPDIGNLSFLNSLQLQNNRFTGPIPHQITNLSRLRLLNMSFNLINGVLPSNLSQLKDLNTLDLTENSVSGTLPKELSLMTKLEVLKLRQNHFHGGIPHSLSNLSFLTVLNLGTNNLNGEIPFTLGRLPSLKELDLTINNLTGGVPPSIYNLTSLENLALASNDLHGGLYVPKGSSQILGRNKSERVEVRVNTRLGWSKSCAFFTSFRVFEIPYNVGDTLPNLLVFNFCFNKFRGRIPGSLHNLTRIRVIRMAHNLLEGPVPPGLGNLPFLEMYNIGFNKIVGDNLGFVTSLVNSTRLKFLAFDGNLLEGSIPEAIGDLSKDLSKLYMGGNRIHGEIPISMGRLRSLTLLNLSSNLISGEIPSEIGELKELQELGLADNEIFGAIPSSLGGLTKLNSIDLSGNSLLGNIPSSFGKFQSLLSMDLSNNKLNGSIPKECLNLPSLSSVLNLSRNLLSGPLPQEIGGLENAVTIDLSHNLLLGQIPNSIKGCKSLERLFMGNNRFSGPIPKDLAEVKGLEMLDLSSNQLSGSIPNDLQNLRGLQYLNLSFNDLEGVIPKDGVFKNLSSVHLEGNKKLCSKFPCLNSKSDNSTRKRVIKFVLIGSVSGLIFISLCLVLGLLLRLRKAKLAKARDDQASEEGHHKVQHQIVAYGEIRRATGNFSDENLIGKGSFGSVYKGYVNIREGLLVVAVKVLDIRRTGASKSFVAECETLRNVRHRNLVRLVTSCSSIDFKNIDFLALVYDYMSNGSLEDWIRGKKRKENGDLLSLVERLNVAIDVASGLDYMHHDCEVPVVHCDIKPSNILLDEDLTAKVGDFGLARLLMMDKREKAQASISSTHVLKGSIGYIPPEYGLSEKPSTAGDAYSFGVMLLELFTGMSPTHESFTGELNLCKWVQSAFPENLVQVIDSELLEFSRSPNNEDQSISPENQYHCLTKVMEIGLSCARDSPDGRMSLRLALNNLKTAKHDLLKQSNMGIKR</sequence>
<dbReference type="InterPro" id="IPR011009">
    <property type="entry name" value="Kinase-like_dom_sf"/>
</dbReference>
<dbReference type="Gene3D" id="1.10.510.10">
    <property type="entry name" value="Transferase(Phosphotransferase) domain 1"/>
    <property type="match status" value="1"/>
</dbReference>
<keyword evidence="6" id="KW-0723">Serine/threonine-protein kinase</keyword>
<evidence type="ECO:0000256" key="2">
    <source>
        <dbReference type="ARBA" id="ARBA00008684"/>
    </source>
</evidence>
<accession>A0A2P5DUY2</accession>
<dbReference type="OrthoDB" id="676979at2759"/>
<dbReference type="FunFam" id="3.80.10.10:FF:000275">
    <property type="entry name" value="Leucine-rich repeat receptor-like protein kinase"/>
    <property type="match status" value="1"/>
</dbReference>
<keyword evidence="8" id="KW-0433">Leucine-rich repeat</keyword>
<dbReference type="GO" id="GO:0005524">
    <property type="term" value="F:ATP binding"/>
    <property type="evidence" value="ECO:0007669"/>
    <property type="project" value="UniProtKB-UniRule"/>
</dbReference>
<feature type="binding site" evidence="22">
    <location>
        <position position="789"/>
    </location>
    <ligand>
        <name>ATP</name>
        <dbReference type="ChEBI" id="CHEBI:30616"/>
    </ligand>
</feature>
<dbReference type="Pfam" id="PF13855">
    <property type="entry name" value="LRR_8"/>
    <property type="match status" value="1"/>
</dbReference>
<evidence type="ECO:0000256" key="1">
    <source>
        <dbReference type="ARBA" id="ARBA00004251"/>
    </source>
</evidence>
<evidence type="ECO:0000256" key="14">
    <source>
        <dbReference type="ARBA" id="ARBA00022777"/>
    </source>
</evidence>
<dbReference type="SMART" id="SM00220">
    <property type="entry name" value="S_TKc"/>
    <property type="match status" value="1"/>
</dbReference>
<dbReference type="EMBL" id="JXTB01000015">
    <property type="protein sequence ID" value="PON77091.1"/>
    <property type="molecule type" value="Genomic_DNA"/>
</dbReference>
<evidence type="ECO:0000256" key="8">
    <source>
        <dbReference type="ARBA" id="ARBA00022614"/>
    </source>
</evidence>
<dbReference type="PROSITE" id="PS51450">
    <property type="entry name" value="LRR"/>
    <property type="match status" value="1"/>
</dbReference>
<keyword evidence="7" id="KW-0597">Phosphoprotein</keyword>
<keyword evidence="15 22" id="KW-0067">ATP-binding</keyword>
<dbReference type="InterPro" id="IPR051716">
    <property type="entry name" value="Plant_RL_S/T_kinase"/>
</dbReference>
<dbReference type="PROSITE" id="PS50011">
    <property type="entry name" value="PROTEIN_KINASE_DOM"/>
    <property type="match status" value="1"/>
</dbReference>